<sequence length="120" mass="12989">MEKASAMLAVLACLLAAFVAPFASADDTAADAAQLPDHIVNGDFEYHSDITGNSWGWAAVIPTTGENYSGRRQWQAGPSDWDETKFGWHSTQNCDNGGECRTDGRILVVVATCRCDCLLY</sequence>
<dbReference type="Proteomes" id="UP000829452">
    <property type="component" value="Chromosome"/>
</dbReference>
<gene>
    <name evidence="2" type="ORF">G8B11_10200</name>
</gene>
<feature type="chain" id="PRO_5040164196" evidence="1">
    <location>
        <begin position="26"/>
        <end position="120"/>
    </location>
</feature>
<evidence type="ECO:0000313" key="3">
    <source>
        <dbReference type="Proteomes" id="UP000829452"/>
    </source>
</evidence>
<dbReference type="RefSeq" id="WP_197309004.1">
    <property type="nucleotide sequence ID" value="NZ_CP049768.1"/>
</dbReference>
<evidence type="ECO:0000256" key="1">
    <source>
        <dbReference type="SAM" id="SignalP"/>
    </source>
</evidence>
<accession>A0A9Q8QU66</accession>
<proteinExistence type="predicted"/>
<reference evidence="2" key="1">
    <citation type="submission" date="2020-02" db="EMBL/GenBank/DDBJ databases">
        <title>The Isolation and identification of Lactobacillus and Bifidobacterium species from dairy as potential probiotics for calf scour mitigation.</title>
        <authorList>
            <person name="Dhadda K."/>
            <person name="Guan L."/>
            <person name="Chen Y."/>
            <person name="Malmuthuge N."/>
        </authorList>
    </citation>
    <scope>NUCLEOTIDE SEQUENCE</scope>
    <source>
        <strain evidence="2">B1</strain>
    </source>
</reference>
<feature type="signal peptide" evidence="1">
    <location>
        <begin position="1"/>
        <end position="25"/>
    </location>
</feature>
<protein>
    <submittedName>
        <fullName evidence="2">Uncharacterized protein</fullName>
    </submittedName>
</protein>
<evidence type="ECO:0000313" key="2">
    <source>
        <dbReference type="EMBL" id="UNL82586.1"/>
    </source>
</evidence>
<organism evidence="2 3">
    <name type="scientific">Bifidobacterium longum subsp. longum</name>
    <dbReference type="NCBI Taxonomy" id="1679"/>
    <lineage>
        <taxon>Bacteria</taxon>
        <taxon>Bacillati</taxon>
        <taxon>Actinomycetota</taxon>
        <taxon>Actinomycetes</taxon>
        <taxon>Bifidobacteriales</taxon>
        <taxon>Bifidobacteriaceae</taxon>
        <taxon>Bifidobacterium</taxon>
    </lineage>
</organism>
<keyword evidence="1" id="KW-0732">Signal</keyword>
<name>A0A9Q8QU66_BIFLL</name>
<dbReference type="AlphaFoldDB" id="A0A9Q8QU66"/>
<dbReference type="EMBL" id="CP049772">
    <property type="protein sequence ID" value="UNL82586.1"/>
    <property type="molecule type" value="Genomic_DNA"/>
</dbReference>